<protein>
    <submittedName>
        <fullName evidence="2">Uncharacterized protein</fullName>
    </submittedName>
</protein>
<evidence type="ECO:0000256" key="1">
    <source>
        <dbReference type="SAM" id="Phobius"/>
    </source>
</evidence>
<feature type="transmembrane region" description="Helical" evidence="1">
    <location>
        <begin position="26"/>
        <end position="46"/>
    </location>
</feature>
<keyword evidence="1" id="KW-1133">Transmembrane helix</keyword>
<proteinExistence type="predicted"/>
<dbReference type="EMBL" id="JBHSQE010000001">
    <property type="protein sequence ID" value="MFC6145835.1"/>
    <property type="molecule type" value="Genomic_DNA"/>
</dbReference>
<gene>
    <name evidence="2" type="ORF">ACFPUZ_03290</name>
</gene>
<evidence type="ECO:0000313" key="2">
    <source>
        <dbReference type="EMBL" id="MFC6145835.1"/>
    </source>
</evidence>
<keyword evidence="1" id="KW-0472">Membrane</keyword>
<sequence length="96" mass="10356">MVISLLFALLIVVMVATTAYRRPSPWFWVAFPVTCLSIGFLLHRFVPLTPLSSLDGAAVIYEIAPGVPWLTISAAVAAVLGALASVWTWRRGSVEG</sequence>
<reference evidence="3" key="1">
    <citation type="journal article" date="2019" name="Int. J. Syst. Evol. Microbiol.">
        <title>The Global Catalogue of Microorganisms (GCM) 10K type strain sequencing project: providing services to taxonomists for standard genome sequencing and annotation.</title>
        <authorList>
            <consortium name="The Broad Institute Genomics Platform"/>
            <consortium name="The Broad Institute Genome Sequencing Center for Infectious Disease"/>
            <person name="Wu L."/>
            <person name="Ma J."/>
        </authorList>
    </citation>
    <scope>NUCLEOTIDE SEQUENCE [LARGE SCALE GENOMIC DNA]</scope>
    <source>
        <strain evidence="3">CCUG 51943</strain>
    </source>
</reference>
<organism evidence="2 3">
    <name type="scientific">Corynebacterium nasicanis</name>
    <dbReference type="NCBI Taxonomy" id="1448267"/>
    <lineage>
        <taxon>Bacteria</taxon>
        <taxon>Bacillati</taxon>
        <taxon>Actinomycetota</taxon>
        <taxon>Actinomycetes</taxon>
        <taxon>Mycobacteriales</taxon>
        <taxon>Corynebacteriaceae</taxon>
        <taxon>Corynebacterium</taxon>
    </lineage>
</organism>
<dbReference type="Proteomes" id="UP001596244">
    <property type="component" value="Unassembled WGS sequence"/>
</dbReference>
<keyword evidence="1" id="KW-0812">Transmembrane</keyword>
<name>A0ABW1QC28_9CORY</name>
<evidence type="ECO:0000313" key="3">
    <source>
        <dbReference type="Proteomes" id="UP001596244"/>
    </source>
</evidence>
<dbReference type="RefSeq" id="WP_376999833.1">
    <property type="nucleotide sequence ID" value="NZ_JBHSQE010000001.1"/>
</dbReference>
<comment type="caution">
    <text evidence="2">The sequence shown here is derived from an EMBL/GenBank/DDBJ whole genome shotgun (WGS) entry which is preliminary data.</text>
</comment>
<accession>A0ABW1QC28</accession>
<feature type="transmembrane region" description="Helical" evidence="1">
    <location>
        <begin position="67"/>
        <end position="89"/>
    </location>
</feature>
<keyword evidence="3" id="KW-1185">Reference proteome</keyword>